<evidence type="ECO:0000313" key="3">
    <source>
        <dbReference type="Proteomes" id="UP000277498"/>
    </source>
</evidence>
<keyword evidence="3" id="KW-1185">Reference proteome</keyword>
<dbReference type="RefSeq" id="WP_124088408.1">
    <property type="nucleotide sequence ID" value="NZ_UXAW01000108.1"/>
</dbReference>
<dbReference type="AlphaFoldDB" id="A0A3P5XEL3"/>
<feature type="signal peptide" evidence="1">
    <location>
        <begin position="1"/>
        <end position="21"/>
    </location>
</feature>
<organism evidence="2 3">
    <name type="scientific">Pseudogemmobacter humi</name>
    <dbReference type="NCBI Taxonomy" id="2483812"/>
    <lineage>
        <taxon>Bacteria</taxon>
        <taxon>Pseudomonadati</taxon>
        <taxon>Pseudomonadota</taxon>
        <taxon>Alphaproteobacteria</taxon>
        <taxon>Rhodobacterales</taxon>
        <taxon>Paracoccaceae</taxon>
        <taxon>Pseudogemmobacter</taxon>
    </lineage>
</organism>
<proteinExistence type="predicted"/>
<feature type="chain" id="PRO_5018130041" description="Invasion associated locus B (IalB) protein" evidence="1">
    <location>
        <begin position="22"/>
        <end position="160"/>
    </location>
</feature>
<gene>
    <name evidence="2" type="ORF">XINFAN_03725</name>
</gene>
<evidence type="ECO:0008006" key="4">
    <source>
        <dbReference type="Google" id="ProtNLM"/>
    </source>
</evidence>
<evidence type="ECO:0000256" key="1">
    <source>
        <dbReference type="SAM" id="SignalP"/>
    </source>
</evidence>
<dbReference type="EMBL" id="UXAW01000108">
    <property type="protein sequence ID" value="VDC33242.1"/>
    <property type="molecule type" value="Genomic_DNA"/>
</dbReference>
<protein>
    <recommendedName>
        <fullName evidence="4">Invasion associated locus B (IalB) protein</fullName>
    </recommendedName>
</protein>
<dbReference type="OrthoDB" id="7705693at2"/>
<reference evidence="2 3" key="1">
    <citation type="submission" date="2018-11" db="EMBL/GenBank/DDBJ databases">
        <authorList>
            <person name="Criscuolo A."/>
        </authorList>
    </citation>
    <scope>NUCLEOTIDE SEQUENCE [LARGE SCALE GENOMIC DNA]</scope>
    <source>
        <strain evidence="2">ACIP111625</strain>
    </source>
</reference>
<name>A0A3P5XEL3_9RHOB</name>
<sequence length="160" mass="16819">MKFAMAAFGLAFLAGLSAAQAQDLVGEAGGWEIWRDAGMGGGCYMASAFEDGTLVQVGFDLEEDASFMAVFNADWTDITDGETYPLTFTLDEQTWTADGHGLNTGEAGGILVMIENEEFLSDLALKNTLSLSNDAGEVARLDLAGTRDAVIATAECIGAE</sequence>
<accession>A0A3P5XEL3</accession>
<evidence type="ECO:0000313" key="2">
    <source>
        <dbReference type="EMBL" id="VDC33242.1"/>
    </source>
</evidence>
<keyword evidence="1" id="KW-0732">Signal</keyword>
<dbReference type="Proteomes" id="UP000277498">
    <property type="component" value="Unassembled WGS sequence"/>
</dbReference>